<dbReference type="PANTHER" id="PTHR35526:SF3">
    <property type="entry name" value="ANTI-SIGMA-F FACTOR RSBW"/>
    <property type="match status" value="1"/>
</dbReference>
<dbReference type="GO" id="GO:0005524">
    <property type="term" value="F:ATP binding"/>
    <property type="evidence" value="ECO:0007669"/>
    <property type="project" value="UniProtKB-KW"/>
</dbReference>
<dbReference type="Proteomes" id="UP001595839">
    <property type="component" value="Unassembled WGS sequence"/>
</dbReference>
<evidence type="ECO:0000256" key="1">
    <source>
        <dbReference type="ARBA" id="ARBA00022527"/>
    </source>
</evidence>
<keyword evidence="3" id="KW-0547">Nucleotide-binding</keyword>
<keyword evidence="1" id="KW-0723">Serine/threonine-protein kinase</keyword>
<organism evidence="3 4">
    <name type="scientific">Streptomyces vulcanius</name>
    <dbReference type="NCBI Taxonomy" id="1441876"/>
    <lineage>
        <taxon>Bacteria</taxon>
        <taxon>Bacillati</taxon>
        <taxon>Actinomycetota</taxon>
        <taxon>Actinomycetes</taxon>
        <taxon>Kitasatosporales</taxon>
        <taxon>Streptomycetaceae</taxon>
        <taxon>Streptomyces</taxon>
    </lineage>
</organism>
<comment type="caution">
    <text evidence="3">The sequence shown here is derived from an EMBL/GenBank/DDBJ whole genome shotgun (WGS) entry which is preliminary data.</text>
</comment>
<dbReference type="InterPro" id="IPR050267">
    <property type="entry name" value="Anti-sigma-factor_SerPK"/>
</dbReference>
<accession>A0ABV9ANB5</accession>
<evidence type="ECO:0000313" key="4">
    <source>
        <dbReference type="Proteomes" id="UP001595839"/>
    </source>
</evidence>
<proteinExistence type="predicted"/>
<keyword evidence="3" id="KW-0067">ATP-binding</keyword>
<gene>
    <name evidence="3" type="ORF">ACFPIH_17930</name>
</gene>
<dbReference type="Pfam" id="PF13581">
    <property type="entry name" value="HATPase_c_2"/>
    <property type="match status" value="1"/>
</dbReference>
<keyword evidence="1" id="KW-0808">Transferase</keyword>
<dbReference type="EMBL" id="JBHSFK010000010">
    <property type="protein sequence ID" value="MFC4501385.1"/>
    <property type="molecule type" value="Genomic_DNA"/>
</dbReference>
<reference evidence="4" key="1">
    <citation type="journal article" date="2019" name="Int. J. Syst. Evol. Microbiol.">
        <title>The Global Catalogue of Microorganisms (GCM) 10K type strain sequencing project: providing services to taxonomists for standard genome sequencing and annotation.</title>
        <authorList>
            <consortium name="The Broad Institute Genomics Platform"/>
            <consortium name="The Broad Institute Genome Sequencing Center for Infectious Disease"/>
            <person name="Wu L."/>
            <person name="Ma J."/>
        </authorList>
    </citation>
    <scope>NUCLEOTIDE SEQUENCE [LARGE SCALE GENOMIC DNA]</scope>
    <source>
        <strain evidence="4">CGMCC 4.7177</strain>
    </source>
</reference>
<dbReference type="PANTHER" id="PTHR35526">
    <property type="entry name" value="ANTI-SIGMA-F FACTOR RSBW-RELATED"/>
    <property type="match status" value="1"/>
</dbReference>
<dbReference type="CDD" id="cd16936">
    <property type="entry name" value="HATPase_RsbW-like"/>
    <property type="match status" value="1"/>
</dbReference>
<evidence type="ECO:0000259" key="2">
    <source>
        <dbReference type="Pfam" id="PF13581"/>
    </source>
</evidence>
<protein>
    <submittedName>
        <fullName evidence="3">ATP-binding protein</fullName>
    </submittedName>
</protein>
<keyword evidence="4" id="KW-1185">Reference proteome</keyword>
<dbReference type="Gene3D" id="3.30.565.10">
    <property type="entry name" value="Histidine kinase-like ATPase, C-terminal domain"/>
    <property type="match status" value="1"/>
</dbReference>
<dbReference type="RefSeq" id="WP_381170848.1">
    <property type="nucleotide sequence ID" value="NZ_JBHSFK010000010.1"/>
</dbReference>
<sequence length="142" mass="15890">MPESEEAPTTWEYILYIPNDPRAVRICRQTLRAVLAGHGFPQLTEAAELLATELVTNAVRHTKGPAAMKLRAEHRALRIGVWDNDPAPPRPSRSTPWDAETGRGLALVRDCSERWGWVQQRDHRNIVGAGKYIWCDLTGPAA</sequence>
<dbReference type="InterPro" id="IPR003594">
    <property type="entry name" value="HATPase_dom"/>
</dbReference>
<dbReference type="InterPro" id="IPR036890">
    <property type="entry name" value="HATPase_C_sf"/>
</dbReference>
<keyword evidence="1" id="KW-0418">Kinase</keyword>
<feature type="domain" description="Histidine kinase/HSP90-like ATPase" evidence="2">
    <location>
        <begin position="17"/>
        <end position="127"/>
    </location>
</feature>
<name>A0ABV9ANB5_9ACTN</name>
<evidence type="ECO:0000313" key="3">
    <source>
        <dbReference type="EMBL" id="MFC4501385.1"/>
    </source>
</evidence>
<dbReference type="SUPFAM" id="SSF55874">
    <property type="entry name" value="ATPase domain of HSP90 chaperone/DNA topoisomerase II/histidine kinase"/>
    <property type="match status" value="1"/>
</dbReference>